<comment type="caution">
    <text evidence="1">The sequence shown here is derived from an EMBL/GenBank/DDBJ whole genome shotgun (WGS) entry which is preliminary data.</text>
</comment>
<dbReference type="Proteomes" id="UP000320762">
    <property type="component" value="Unassembled WGS sequence"/>
</dbReference>
<keyword evidence="2" id="KW-1185">Reference proteome</keyword>
<gene>
    <name evidence="1" type="ORF">BD626DRAFT_491020</name>
</gene>
<organism evidence="1 2">
    <name type="scientific">Schizophyllum amplum</name>
    <dbReference type="NCBI Taxonomy" id="97359"/>
    <lineage>
        <taxon>Eukaryota</taxon>
        <taxon>Fungi</taxon>
        <taxon>Dikarya</taxon>
        <taxon>Basidiomycota</taxon>
        <taxon>Agaricomycotina</taxon>
        <taxon>Agaricomycetes</taxon>
        <taxon>Agaricomycetidae</taxon>
        <taxon>Agaricales</taxon>
        <taxon>Schizophyllaceae</taxon>
        <taxon>Schizophyllum</taxon>
    </lineage>
</organism>
<name>A0A550CK07_9AGAR</name>
<accession>A0A550CK07</accession>
<sequence>MSTSLLDITIVSNFDAAEALRAKDAASDALGLQSVYIGQEVEDPSQGYCVLQWGSLSARDAFLRSAAYETYARHLTVAHGPFVAYLSEANSAAYATILAAPVQKIGFLVARTDLGRERVRGIMDFARAGREERAEKHEIMGEIITAAVDDEDCSVVLDGWESVEKHRAYAARGVNTSAMSEVIHTLDWFSSRHVLSCAESMP</sequence>
<evidence type="ECO:0000313" key="1">
    <source>
        <dbReference type="EMBL" id="TRM65126.1"/>
    </source>
</evidence>
<dbReference type="Gene3D" id="3.30.70.100">
    <property type="match status" value="1"/>
</dbReference>
<dbReference type="AlphaFoldDB" id="A0A550CK07"/>
<evidence type="ECO:0000313" key="2">
    <source>
        <dbReference type="Proteomes" id="UP000320762"/>
    </source>
</evidence>
<dbReference type="EMBL" id="VDMD01000006">
    <property type="protein sequence ID" value="TRM65126.1"/>
    <property type="molecule type" value="Genomic_DNA"/>
</dbReference>
<dbReference type="OrthoDB" id="3830579at2759"/>
<protein>
    <recommendedName>
        <fullName evidence="3">ABM domain-containing protein</fullName>
    </recommendedName>
</protein>
<reference evidence="1 2" key="1">
    <citation type="journal article" date="2019" name="New Phytol.">
        <title>Comparative genomics reveals unique wood-decay strategies and fruiting body development in the Schizophyllaceae.</title>
        <authorList>
            <person name="Almasi E."/>
            <person name="Sahu N."/>
            <person name="Krizsan K."/>
            <person name="Balint B."/>
            <person name="Kovacs G.M."/>
            <person name="Kiss B."/>
            <person name="Cseklye J."/>
            <person name="Drula E."/>
            <person name="Henrissat B."/>
            <person name="Nagy I."/>
            <person name="Chovatia M."/>
            <person name="Adam C."/>
            <person name="LaButti K."/>
            <person name="Lipzen A."/>
            <person name="Riley R."/>
            <person name="Grigoriev I.V."/>
            <person name="Nagy L.G."/>
        </authorList>
    </citation>
    <scope>NUCLEOTIDE SEQUENCE [LARGE SCALE GENOMIC DNA]</scope>
    <source>
        <strain evidence="1 2">NL-1724</strain>
    </source>
</reference>
<proteinExistence type="predicted"/>
<evidence type="ECO:0008006" key="3">
    <source>
        <dbReference type="Google" id="ProtNLM"/>
    </source>
</evidence>